<organism evidence="2 3">
    <name type="scientific">Coemansia asiatica</name>
    <dbReference type="NCBI Taxonomy" id="1052880"/>
    <lineage>
        <taxon>Eukaryota</taxon>
        <taxon>Fungi</taxon>
        <taxon>Fungi incertae sedis</taxon>
        <taxon>Zoopagomycota</taxon>
        <taxon>Kickxellomycotina</taxon>
        <taxon>Kickxellomycetes</taxon>
        <taxon>Kickxellales</taxon>
        <taxon>Kickxellaceae</taxon>
        <taxon>Coemansia</taxon>
    </lineage>
</organism>
<reference evidence="2" key="1">
    <citation type="submission" date="2022-07" db="EMBL/GenBank/DDBJ databases">
        <title>Phylogenomic reconstructions and comparative analyses of Kickxellomycotina fungi.</title>
        <authorList>
            <person name="Reynolds N.K."/>
            <person name="Stajich J.E."/>
            <person name="Barry K."/>
            <person name="Grigoriev I.V."/>
            <person name="Crous P."/>
            <person name="Smith M.E."/>
        </authorList>
    </citation>
    <scope>NUCLEOTIDE SEQUENCE</scope>
    <source>
        <strain evidence="2">NBRC 105413</strain>
    </source>
</reference>
<dbReference type="AlphaFoldDB" id="A0A9W7XQS2"/>
<comment type="caution">
    <text evidence="2">The sequence shown here is derived from an EMBL/GenBank/DDBJ whole genome shotgun (WGS) entry which is preliminary data.</text>
</comment>
<name>A0A9W7XQS2_9FUNG</name>
<proteinExistence type="predicted"/>
<evidence type="ECO:0000313" key="2">
    <source>
        <dbReference type="EMBL" id="KAJ1648176.1"/>
    </source>
</evidence>
<sequence length="229" mass="25479">MPPPVTFNIDPSSKKSSAERMSKRADLANEAAVETESSNWQRGRKERIRRLEAALDATTRLRQQQQHHHQQKRRHNVDTDVDANTCYGDMLESEDEDGDAEINRSRDGLLSRSSKVNSDSDSSDNNEDARSETSSLFYNEGQPLLCTYYQPPAAPTAAGTNGSTVFGRYGSITASNPPPKTPEQYLPWSVRFLDTLHNIGLNSRFLCSGCCQNKNDIIINNNDSAHSVS</sequence>
<dbReference type="Proteomes" id="UP001145021">
    <property type="component" value="Unassembled WGS sequence"/>
</dbReference>
<gene>
    <name evidence="2" type="ORF">LPJ64_000536</name>
</gene>
<feature type="compositionally biased region" description="Low complexity" evidence="1">
    <location>
        <begin position="111"/>
        <end position="120"/>
    </location>
</feature>
<evidence type="ECO:0000256" key="1">
    <source>
        <dbReference type="SAM" id="MobiDB-lite"/>
    </source>
</evidence>
<keyword evidence="3" id="KW-1185">Reference proteome</keyword>
<feature type="region of interest" description="Disordered" evidence="1">
    <location>
        <begin position="1"/>
        <end position="45"/>
    </location>
</feature>
<feature type="region of interest" description="Disordered" evidence="1">
    <location>
        <begin position="59"/>
        <end position="133"/>
    </location>
</feature>
<feature type="compositionally biased region" description="Acidic residues" evidence="1">
    <location>
        <begin position="91"/>
        <end position="100"/>
    </location>
</feature>
<accession>A0A9W7XQS2</accession>
<dbReference type="EMBL" id="JANBOH010000010">
    <property type="protein sequence ID" value="KAJ1648176.1"/>
    <property type="molecule type" value="Genomic_DNA"/>
</dbReference>
<protein>
    <submittedName>
        <fullName evidence="2">Uncharacterized protein</fullName>
    </submittedName>
</protein>
<feature type="compositionally biased region" description="Basic and acidic residues" evidence="1">
    <location>
        <begin position="12"/>
        <end position="27"/>
    </location>
</feature>
<feature type="compositionally biased region" description="Basic residues" evidence="1">
    <location>
        <begin position="65"/>
        <end position="75"/>
    </location>
</feature>
<evidence type="ECO:0000313" key="3">
    <source>
        <dbReference type="Proteomes" id="UP001145021"/>
    </source>
</evidence>